<sequence length="947" mass="102872">MMCGSGGGVCVSTAATLVLLVVGALIAVNTLAAVSAAAGGVPLKRPPSSSSSSIIIVGDVRVQALAENLVRVEPRGPQGFEDRTTFAVVDRTAFDPGVPIHKVNASGNVTFLATSAYLLRLEQHPVPPPSPPPPMCENPRQGYDITNGARVPEYPGGIDNTTMTQCCSKCQALKDCTAWIWDTADTHTCWLMATISGPIHPAQNRIFGGYIPPPPQAGVAVTVYTADGASVLWSSADVGNVSANLAWPSPMSADAFAFQDRPRFYVPPWGPTPHSGSNFGVGGHRPDGHGQSLSKNDTNGYDFRNNVVGDTYIFLMPRQQAHSSTSSTSSNTLPAGMDAWHAGRRTLLALTGPTPLLPDFAFGTWFTYWHAYTQSEAEGEVARWIEDKLPLDVWGLDMNWRNTTDNQDHYYNHPNTTLFPNFTAWFDFLHARNVRTYFNDHPYPQGPQTSAKEVAFRWHGLTEWMARGLTYWWFDSNWGFSIPPPHVNATTTGAEWQGLDNRAWGAHVYYSIVKTYNAKHRPASFPRPITLNKFAGGDQRPGMTQHEHVAHHRYPVWWTGDGVCLQASIESMVDTGVYDLKPYVHSDCGGDYRGSAGDLMRWIAHCSLGTVLRLHGAEHQPWSYDNHTEDTIRNYLDLRYRLIPTFISAGVTATATGFPLVVRGDVFWPEHAPDAASNHQYIHLNETLVAPIFDTSANMTQRAVWVPPGAWQDAWTGKVVTGPAWMNVTMPYEQLPMWHRKGGMLVTATHPGTRAALQDWSSLTLEAFPMFGDGGVDCGGNGVEKVVYAQERYSSNRDDGGGGGGGGGGDACVRVRMTTSAMNATHRDDGDNSWRVRVFIAPDHRCGGAVTSEWVVRLHLDAGMTATSAVISRNGGDVGDDGDDVNGATLPISLLLPGKPGDDASRHHFPLRGRGSAPAPHAGPIAEVVVVTTATATTTLDVVVTRT</sequence>
<dbReference type="Pfam" id="PF14295">
    <property type="entry name" value="PAN_4"/>
    <property type="match status" value="1"/>
</dbReference>
<evidence type="ECO:0000256" key="2">
    <source>
        <dbReference type="RuleBase" id="RU361185"/>
    </source>
</evidence>
<dbReference type="Pfam" id="PF21365">
    <property type="entry name" value="Glyco_hydro_31_3rd"/>
    <property type="match status" value="1"/>
</dbReference>
<dbReference type="AlphaFoldDB" id="F2USW3"/>
<comment type="similarity">
    <text evidence="1 2">Belongs to the glycosyl hydrolase 31 family.</text>
</comment>
<dbReference type="Proteomes" id="UP000007799">
    <property type="component" value="Unassembled WGS sequence"/>
</dbReference>
<name>F2USW3_SALR5</name>
<evidence type="ECO:0000313" key="6">
    <source>
        <dbReference type="EMBL" id="EGD81222.1"/>
    </source>
</evidence>
<evidence type="ECO:0000313" key="7">
    <source>
        <dbReference type="Proteomes" id="UP000007799"/>
    </source>
</evidence>
<dbReference type="InterPro" id="IPR000322">
    <property type="entry name" value="Glyco_hydro_31_TIM"/>
</dbReference>
<proteinExistence type="inferred from homology"/>
<dbReference type="Pfam" id="PF01055">
    <property type="entry name" value="Glyco_hydro_31_2nd"/>
    <property type="match status" value="2"/>
</dbReference>
<dbReference type="EMBL" id="GL832996">
    <property type="protein sequence ID" value="EGD81222.1"/>
    <property type="molecule type" value="Genomic_DNA"/>
</dbReference>
<keyword evidence="2" id="KW-0326">Glycosidase</keyword>
<evidence type="ECO:0000259" key="4">
    <source>
        <dbReference type="Pfam" id="PF14295"/>
    </source>
</evidence>
<dbReference type="RefSeq" id="XP_004987756.1">
    <property type="nucleotide sequence ID" value="XM_004987699.1"/>
</dbReference>
<dbReference type="InterPro" id="IPR048395">
    <property type="entry name" value="Glyco_hydro_31_C"/>
</dbReference>
<dbReference type="PANTHER" id="PTHR43863:SF2">
    <property type="entry name" value="MALTASE-GLUCOAMYLASE"/>
    <property type="match status" value="1"/>
</dbReference>
<dbReference type="InterPro" id="IPR051816">
    <property type="entry name" value="Glycosyl_Hydrolase_31"/>
</dbReference>
<dbReference type="OMA" id="AGDLMRW"/>
<dbReference type="InParanoid" id="F2USW3"/>
<accession>F2USW3</accession>
<dbReference type="InterPro" id="IPR017853">
    <property type="entry name" value="GH"/>
</dbReference>
<dbReference type="PANTHER" id="PTHR43863">
    <property type="entry name" value="HYDROLASE, PUTATIVE (AFU_ORTHOLOGUE AFUA_1G03140)-RELATED"/>
    <property type="match status" value="1"/>
</dbReference>
<evidence type="ECO:0000259" key="3">
    <source>
        <dbReference type="Pfam" id="PF01055"/>
    </source>
</evidence>
<gene>
    <name evidence="6" type="ORF">PTSG_11259</name>
</gene>
<dbReference type="Gene3D" id="3.20.20.80">
    <property type="entry name" value="Glycosidases"/>
    <property type="match status" value="1"/>
</dbReference>
<feature type="domain" description="Glycosyl hydrolase family 31 C-terminal" evidence="5">
    <location>
        <begin position="676"/>
        <end position="743"/>
    </location>
</feature>
<feature type="domain" description="Glycoside hydrolase family 31 TIM barrel" evidence="3">
    <location>
        <begin position="457"/>
        <end position="647"/>
    </location>
</feature>
<dbReference type="SUPFAM" id="SSF51011">
    <property type="entry name" value="Glycosyl hydrolase domain"/>
    <property type="match status" value="1"/>
</dbReference>
<keyword evidence="2" id="KW-0378">Hydrolase</keyword>
<keyword evidence="7" id="KW-1185">Reference proteome</keyword>
<dbReference type="STRING" id="946362.F2USW3"/>
<dbReference type="SUPFAM" id="SSF51445">
    <property type="entry name" value="(Trans)glycosidases"/>
    <property type="match status" value="1"/>
</dbReference>
<dbReference type="InterPro" id="IPR003609">
    <property type="entry name" value="Pan_app"/>
</dbReference>
<dbReference type="GO" id="GO:0004553">
    <property type="term" value="F:hydrolase activity, hydrolyzing O-glycosyl compounds"/>
    <property type="evidence" value="ECO:0007669"/>
    <property type="project" value="InterPro"/>
</dbReference>
<dbReference type="Gene3D" id="2.60.40.1180">
    <property type="entry name" value="Golgi alpha-mannosidase II"/>
    <property type="match status" value="1"/>
</dbReference>
<dbReference type="GO" id="GO:0005975">
    <property type="term" value="P:carbohydrate metabolic process"/>
    <property type="evidence" value="ECO:0007669"/>
    <property type="project" value="InterPro"/>
</dbReference>
<evidence type="ECO:0000259" key="5">
    <source>
        <dbReference type="Pfam" id="PF21365"/>
    </source>
</evidence>
<protein>
    <submittedName>
        <fullName evidence="6">Uncharacterized protein</fullName>
    </submittedName>
</protein>
<reference evidence="6" key="1">
    <citation type="submission" date="2009-08" db="EMBL/GenBank/DDBJ databases">
        <title>Annotation of Salpingoeca rosetta.</title>
        <authorList>
            <consortium name="The Broad Institute Genome Sequencing Platform"/>
            <person name="Russ C."/>
            <person name="Cuomo C."/>
            <person name="Burger G."/>
            <person name="Gray M.W."/>
            <person name="Holland P.W.H."/>
            <person name="King N."/>
            <person name="Lang F.B.F."/>
            <person name="Roger A.J."/>
            <person name="Ruiz-Trillo I."/>
            <person name="Young S.K."/>
            <person name="Zeng Q."/>
            <person name="Gargeya S."/>
            <person name="Alvarado L."/>
            <person name="Berlin A."/>
            <person name="Chapman S.B."/>
            <person name="Chen Z."/>
            <person name="Freedman E."/>
            <person name="Gellesch M."/>
            <person name="Goldberg J."/>
            <person name="Griggs A."/>
            <person name="Gujja S."/>
            <person name="Heilman E."/>
            <person name="Heiman D."/>
            <person name="Howarth C."/>
            <person name="Mehta T."/>
            <person name="Neiman D."/>
            <person name="Pearson M."/>
            <person name="Roberts A."/>
            <person name="Saif S."/>
            <person name="Shea T."/>
            <person name="Shenoy N."/>
            <person name="Sisk P."/>
            <person name="Stolte C."/>
            <person name="Sykes S."/>
            <person name="White J."/>
            <person name="Yandava C."/>
            <person name="Haas B."/>
            <person name="Nusbaum C."/>
            <person name="Birren B."/>
        </authorList>
    </citation>
    <scope>NUCLEOTIDE SEQUENCE [LARGE SCALE GENOMIC DNA]</scope>
    <source>
        <strain evidence="6">ATCC 50818</strain>
    </source>
</reference>
<dbReference type="OrthoDB" id="10070917at2759"/>
<dbReference type="Gene3D" id="3.50.4.10">
    <property type="entry name" value="Hepatocyte Growth Factor"/>
    <property type="match status" value="1"/>
</dbReference>
<evidence type="ECO:0000256" key="1">
    <source>
        <dbReference type="ARBA" id="ARBA00007806"/>
    </source>
</evidence>
<dbReference type="GeneID" id="16068280"/>
<feature type="domain" description="Glycoside hydrolase family 31 TIM barrel" evidence="3">
    <location>
        <begin position="354"/>
        <end position="442"/>
    </location>
</feature>
<dbReference type="eggNOG" id="KOG1065">
    <property type="taxonomic scope" value="Eukaryota"/>
</dbReference>
<feature type="domain" description="Apple" evidence="4">
    <location>
        <begin position="140"/>
        <end position="191"/>
    </location>
</feature>
<organism evidence="7">
    <name type="scientific">Salpingoeca rosetta (strain ATCC 50818 / BSB-021)</name>
    <dbReference type="NCBI Taxonomy" id="946362"/>
    <lineage>
        <taxon>Eukaryota</taxon>
        <taxon>Choanoflagellata</taxon>
        <taxon>Craspedida</taxon>
        <taxon>Salpingoecidae</taxon>
        <taxon>Salpingoeca</taxon>
    </lineage>
</organism>
<dbReference type="KEGG" id="sre:PTSG_11259"/>
<dbReference type="InterPro" id="IPR013780">
    <property type="entry name" value="Glyco_hydro_b"/>
</dbReference>